<gene>
    <name evidence="9" type="ORF">BP422_03805</name>
</gene>
<evidence type="ECO:0000256" key="1">
    <source>
        <dbReference type="ARBA" id="ARBA00004651"/>
    </source>
</evidence>
<dbReference type="EMBL" id="CP018145">
    <property type="protein sequence ID" value="ASJ52752.1"/>
    <property type="molecule type" value="Genomic_DNA"/>
</dbReference>
<evidence type="ECO:0000256" key="4">
    <source>
        <dbReference type="ARBA" id="ARBA00022692"/>
    </source>
</evidence>
<dbReference type="PROSITE" id="PS50850">
    <property type="entry name" value="MFS"/>
    <property type="match status" value="1"/>
</dbReference>
<evidence type="ECO:0000256" key="5">
    <source>
        <dbReference type="ARBA" id="ARBA00022989"/>
    </source>
</evidence>
<keyword evidence="4 7" id="KW-0812">Transmembrane</keyword>
<organism evidence="9 10">
    <name type="scientific">Brevibacillus formosus</name>
    <dbReference type="NCBI Taxonomy" id="54913"/>
    <lineage>
        <taxon>Bacteria</taxon>
        <taxon>Bacillati</taxon>
        <taxon>Bacillota</taxon>
        <taxon>Bacilli</taxon>
        <taxon>Bacillales</taxon>
        <taxon>Paenibacillaceae</taxon>
        <taxon>Brevibacillus</taxon>
    </lineage>
</organism>
<dbReference type="PANTHER" id="PTHR43124:SF10">
    <property type="entry name" value="PURINE EFFLUX PUMP PBUE"/>
    <property type="match status" value="1"/>
</dbReference>
<dbReference type="AlphaFoldDB" id="A0A220MCN2"/>
<sequence length="395" mass="42311">MNPRVFILAIATFVVGTVELIIGGTLDLIARDLQVSISAAGQLITIFSLAFAVAAPLLLHVTRRVERKQLYLYALAAFFLSNVLAALSPSYAVLMTARILSAASSSILIVLSITIATSLVEPAYRGRAIGVIFMGISGSLVLGVPVGLALGNAFGWRAPFWLITALSIVAMIFILMFLPKVQTAPPIPLRDQMTTLRSGKLFSALFIVLLMLTGHLTLYAYFTPYLQTTMNVDGTTLSWIYLLFGIAAVAGGGIGGWIADKWGATKSILFIIPVFGLIMCVLPFFTGSLYLFLPIMVIWSALSWAISPAQQNYLISCSPATADIQLSLNTSAQHLGIALGSLAGGLVVERSSVIYTPWVGAVFVLISFGFAFYSISRPFQAQESQVAQPTPGHHA</sequence>
<dbReference type="Pfam" id="PF07690">
    <property type="entry name" value="MFS_1"/>
    <property type="match status" value="1"/>
</dbReference>
<name>A0A220MCN2_9BACL</name>
<feature type="domain" description="Major facilitator superfamily (MFS) profile" evidence="8">
    <location>
        <begin position="4"/>
        <end position="379"/>
    </location>
</feature>
<protein>
    <submittedName>
        <fullName evidence="9">MFS transporter</fullName>
    </submittedName>
</protein>
<dbReference type="GO" id="GO:0005886">
    <property type="term" value="C:plasma membrane"/>
    <property type="evidence" value="ECO:0007669"/>
    <property type="project" value="UniProtKB-SubCell"/>
</dbReference>
<dbReference type="SUPFAM" id="SSF103473">
    <property type="entry name" value="MFS general substrate transporter"/>
    <property type="match status" value="1"/>
</dbReference>
<feature type="transmembrane region" description="Helical" evidence="7">
    <location>
        <begin position="268"/>
        <end position="293"/>
    </location>
</feature>
<dbReference type="CDD" id="cd17324">
    <property type="entry name" value="MFS_NepI_like"/>
    <property type="match status" value="1"/>
</dbReference>
<dbReference type="InterPro" id="IPR020846">
    <property type="entry name" value="MFS_dom"/>
</dbReference>
<feature type="transmembrane region" description="Helical" evidence="7">
    <location>
        <begin position="71"/>
        <end position="93"/>
    </location>
</feature>
<feature type="transmembrane region" description="Helical" evidence="7">
    <location>
        <begin position="160"/>
        <end position="178"/>
    </location>
</feature>
<keyword evidence="3" id="KW-1003">Cell membrane</keyword>
<feature type="transmembrane region" description="Helical" evidence="7">
    <location>
        <begin position="239"/>
        <end position="259"/>
    </location>
</feature>
<feature type="transmembrane region" description="Helical" evidence="7">
    <location>
        <begin position="99"/>
        <end position="120"/>
    </location>
</feature>
<dbReference type="RefSeq" id="WP_088906635.1">
    <property type="nucleotide sequence ID" value="NZ_CP018145.1"/>
</dbReference>
<comment type="subcellular location">
    <subcellularLocation>
        <location evidence="1">Cell membrane</location>
        <topology evidence="1">Multi-pass membrane protein</topology>
    </subcellularLocation>
</comment>
<dbReference type="InterPro" id="IPR011701">
    <property type="entry name" value="MFS"/>
</dbReference>
<dbReference type="PANTHER" id="PTHR43124">
    <property type="entry name" value="PURINE EFFLUX PUMP PBUE"/>
    <property type="match status" value="1"/>
</dbReference>
<keyword evidence="5 7" id="KW-1133">Transmembrane helix</keyword>
<accession>A0A220MCN2</accession>
<evidence type="ECO:0000256" key="2">
    <source>
        <dbReference type="ARBA" id="ARBA00022448"/>
    </source>
</evidence>
<evidence type="ECO:0000256" key="3">
    <source>
        <dbReference type="ARBA" id="ARBA00022475"/>
    </source>
</evidence>
<evidence type="ECO:0000313" key="10">
    <source>
        <dbReference type="Proteomes" id="UP000197781"/>
    </source>
</evidence>
<proteinExistence type="predicted"/>
<feature type="transmembrane region" description="Helical" evidence="7">
    <location>
        <begin position="36"/>
        <end position="59"/>
    </location>
</feature>
<feature type="transmembrane region" description="Helical" evidence="7">
    <location>
        <begin position="199"/>
        <end position="219"/>
    </location>
</feature>
<dbReference type="GO" id="GO:0022857">
    <property type="term" value="F:transmembrane transporter activity"/>
    <property type="evidence" value="ECO:0007669"/>
    <property type="project" value="InterPro"/>
</dbReference>
<evidence type="ECO:0000259" key="8">
    <source>
        <dbReference type="PROSITE" id="PS50850"/>
    </source>
</evidence>
<evidence type="ECO:0000256" key="6">
    <source>
        <dbReference type="ARBA" id="ARBA00023136"/>
    </source>
</evidence>
<feature type="transmembrane region" description="Helical" evidence="7">
    <location>
        <begin position="132"/>
        <end position="154"/>
    </location>
</feature>
<dbReference type="Gene3D" id="1.20.1250.20">
    <property type="entry name" value="MFS general substrate transporter like domains"/>
    <property type="match status" value="2"/>
</dbReference>
<evidence type="ECO:0000313" key="9">
    <source>
        <dbReference type="EMBL" id="ASJ52752.1"/>
    </source>
</evidence>
<feature type="transmembrane region" description="Helical" evidence="7">
    <location>
        <begin position="355"/>
        <end position="375"/>
    </location>
</feature>
<dbReference type="Proteomes" id="UP000197781">
    <property type="component" value="Chromosome"/>
</dbReference>
<evidence type="ECO:0000256" key="7">
    <source>
        <dbReference type="SAM" id="Phobius"/>
    </source>
</evidence>
<keyword evidence="2" id="KW-0813">Transport</keyword>
<dbReference type="InterPro" id="IPR050189">
    <property type="entry name" value="MFS_Efflux_Transporters"/>
</dbReference>
<keyword evidence="6 7" id="KW-0472">Membrane</keyword>
<reference evidence="9 10" key="1">
    <citation type="submission" date="2016-11" db="EMBL/GenBank/DDBJ databases">
        <authorList>
            <person name="Jaros S."/>
            <person name="Januszkiewicz K."/>
            <person name="Wedrychowicz H."/>
        </authorList>
    </citation>
    <scope>NUCLEOTIDE SEQUENCE [LARGE SCALE GENOMIC DNA]</scope>
    <source>
        <strain evidence="9 10">NF2</strain>
    </source>
</reference>
<dbReference type="KEGG" id="bfm:BP422_03805"/>
<dbReference type="InterPro" id="IPR036259">
    <property type="entry name" value="MFS_trans_sf"/>
</dbReference>